<proteinExistence type="predicted"/>
<dbReference type="EMBL" id="CAKC01000093">
    <property type="protein sequence ID" value="CCI87776.1"/>
    <property type="molecule type" value="Genomic_DNA"/>
</dbReference>
<evidence type="ECO:0000313" key="4">
    <source>
        <dbReference type="Proteomes" id="UP000051521"/>
    </source>
</evidence>
<keyword evidence="4" id="KW-1185">Reference proteome</keyword>
<dbReference type="Gene3D" id="3.40.630.30">
    <property type="match status" value="1"/>
</dbReference>
<accession>I7LE02</accession>
<name>I7LE02_9LACO</name>
<reference evidence="2 4" key="2">
    <citation type="journal article" date="2015" name="Genome Announc.">
        <title>Expanding the biotechnology potential of lactobacilli through comparative genomics of 213 strains and associated genera.</title>
        <authorList>
            <person name="Sun Z."/>
            <person name="Harris H.M."/>
            <person name="McCann A."/>
            <person name="Guo C."/>
            <person name="Argimon S."/>
            <person name="Zhang W."/>
            <person name="Yang X."/>
            <person name="Jeffery I.B."/>
            <person name="Cooney J.C."/>
            <person name="Kagawa T.F."/>
            <person name="Liu W."/>
            <person name="Song Y."/>
            <person name="Salvetti E."/>
            <person name="Wrobel A."/>
            <person name="Rasinkangas P."/>
            <person name="Parkhill J."/>
            <person name="Rea M.C."/>
            <person name="O'Sullivan O."/>
            <person name="Ritari J."/>
            <person name="Douillard F.P."/>
            <person name="Paul Ross R."/>
            <person name="Yang R."/>
            <person name="Briner A.E."/>
            <person name="Felis G.E."/>
            <person name="de Vos W.M."/>
            <person name="Barrangou R."/>
            <person name="Klaenhammer T.R."/>
            <person name="Caufield P.W."/>
            <person name="Cui Y."/>
            <person name="Zhang H."/>
            <person name="O'Toole P.W."/>
        </authorList>
    </citation>
    <scope>NUCLEOTIDE SEQUENCE [LARGE SCALE GENOMIC DNA]</scope>
    <source>
        <strain evidence="2 4">DSM 23908</strain>
    </source>
</reference>
<dbReference type="STRING" id="1423751.FC38_GL000711"/>
<dbReference type="Proteomes" id="UP000009326">
    <property type="component" value="Unassembled WGS sequence"/>
</dbReference>
<dbReference type="PATRIC" id="fig|1423751.3.peg.735"/>
<evidence type="ECO:0000313" key="1">
    <source>
        <dbReference type="EMBL" id="CCI87776.1"/>
    </source>
</evidence>
<comment type="caution">
    <text evidence="1">The sequence shown here is derived from an EMBL/GenBank/DDBJ whole genome shotgun (WGS) entry which is preliminary data.</text>
</comment>
<gene>
    <name evidence="1" type="ORF">BN52_00405</name>
    <name evidence="2" type="ORF">FC38_GL000711</name>
</gene>
<dbReference type="AlphaFoldDB" id="I7LE02"/>
<reference evidence="1 3" key="1">
    <citation type="submission" date="2012-06" db="EMBL/GenBank/DDBJ databases">
        <title>Draft genome sequence of Lactobacillus gigeriorum CRBIP 24.85T, isolated from chicken crop.</title>
        <authorList>
            <person name="Cousin S."/>
            <person name="Ma L."/>
            <person name="Creno S."/>
            <person name="Clermont D."/>
            <person name="Loux V."/>
            <person name="Bizet C."/>
            <person name="Bouchier C."/>
        </authorList>
    </citation>
    <scope>NUCLEOTIDE SEQUENCE [LARGE SCALE GENOMIC DNA]</scope>
    <source>
        <strain evidence="3">CRBIP 24.85T</strain>
        <strain evidence="1">Type strain: CRBIP 24.85</strain>
    </source>
</reference>
<dbReference type="OrthoDB" id="2189687at2"/>
<evidence type="ECO:0000313" key="2">
    <source>
        <dbReference type="EMBL" id="KRN14627.1"/>
    </source>
</evidence>
<protein>
    <submittedName>
        <fullName evidence="1">Probable reductase</fullName>
    </submittedName>
</protein>
<organism evidence="1 3">
    <name type="scientific">Lactobacillus gigeriorum DSM 23908 = CRBIP 24.85</name>
    <dbReference type="NCBI Taxonomy" id="1423751"/>
    <lineage>
        <taxon>Bacteria</taxon>
        <taxon>Bacillati</taxon>
        <taxon>Bacillota</taxon>
        <taxon>Bacilli</taxon>
        <taxon>Lactobacillales</taxon>
        <taxon>Lactobacillaceae</taxon>
        <taxon>Lactobacillus</taxon>
    </lineage>
</organism>
<dbReference type="RefSeq" id="WP_008474105.1">
    <property type="nucleotide sequence ID" value="NZ_AYZO01000002.1"/>
</dbReference>
<dbReference type="Proteomes" id="UP000051521">
    <property type="component" value="Unassembled WGS sequence"/>
</dbReference>
<dbReference type="EMBL" id="AYZO01000002">
    <property type="protein sequence ID" value="KRN14627.1"/>
    <property type="molecule type" value="Genomic_DNA"/>
</dbReference>
<sequence length="114" mass="13381">MLIPYKKDYEKIAMGLLSYLPDYKNLINLQAEMSLIQKDNEFHLYLYRDNKNNVMGIIGTQETDKFVVIRYISLAPGYRDELVAKEMVIELKQTHLDKQLSALPEYTYLLKMLG</sequence>
<evidence type="ECO:0000313" key="3">
    <source>
        <dbReference type="Proteomes" id="UP000009326"/>
    </source>
</evidence>